<comment type="caution">
    <text evidence="3">The sequence shown here is derived from an EMBL/GenBank/DDBJ whole genome shotgun (WGS) entry which is preliminary data.</text>
</comment>
<evidence type="ECO:0000256" key="1">
    <source>
        <dbReference type="PIRSR" id="PIRSR613078-2"/>
    </source>
</evidence>
<proteinExistence type="predicted"/>
<dbReference type="InterPro" id="IPR052765">
    <property type="entry name" value="PGM-Related"/>
</dbReference>
<evidence type="ECO:0000313" key="3">
    <source>
        <dbReference type="EMBL" id="KAF6224404.1"/>
    </source>
</evidence>
<organism evidence="3 4">
    <name type="scientific">Letharia lupina</name>
    <dbReference type="NCBI Taxonomy" id="560253"/>
    <lineage>
        <taxon>Eukaryota</taxon>
        <taxon>Fungi</taxon>
        <taxon>Dikarya</taxon>
        <taxon>Ascomycota</taxon>
        <taxon>Pezizomycotina</taxon>
        <taxon>Lecanoromycetes</taxon>
        <taxon>OSLEUM clade</taxon>
        <taxon>Lecanoromycetidae</taxon>
        <taxon>Lecanorales</taxon>
        <taxon>Lecanorineae</taxon>
        <taxon>Parmeliaceae</taxon>
        <taxon>Letharia</taxon>
    </lineage>
</organism>
<dbReference type="Proteomes" id="UP000593566">
    <property type="component" value="Unassembled WGS sequence"/>
</dbReference>
<evidence type="ECO:0008006" key="5">
    <source>
        <dbReference type="Google" id="ProtNLM"/>
    </source>
</evidence>
<reference evidence="3 4" key="1">
    <citation type="journal article" date="2020" name="Genomics">
        <title>Complete, high-quality genomes from long-read metagenomic sequencing of two wolf lichen thalli reveals enigmatic genome architecture.</title>
        <authorList>
            <person name="McKenzie S.K."/>
            <person name="Walston R.F."/>
            <person name="Allen J.L."/>
        </authorList>
    </citation>
    <scope>NUCLEOTIDE SEQUENCE [LARGE SCALE GENOMIC DNA]</scope>
    <source>
        <strain evidence="3">WasteWater1</strain>
    </source>
</reference>
<dbReference type="GeneID" id="59339371"/>
<dbReference type="CDD" id="cd07067">
    <property type="entry name" value="HP_PGM_like"/>
    <property type="match status" value="1"/>
</dbReference>
<feature type="compositionally biased region" description="Low complexity" evidence="2">
    <location>
        <begin position="362"/>
        <end position="372"/>
    </location>
</feature>
<dbReference type="PANTHER" id="PTHR46192">
    <property type="entry name" value="BROAD-RANGE ACID PHOSPHATASE DET1"/>
    <property type="match status" value="1"/>
</dbReference>
<feature type="binding site" evidence="1">
    <location>
        <begin position="11"/>
        <end position="18"/>
    </location>
    <ligand>
        <name>substrate</name>
    </ligand>
</feature>
<feature type="compositionally biased region" description="Basic and acidic residues" evidence="2">
    <location>
        <begin position="278"/>
        <end position="324"/>
    </location>
</feature>
<name>A0A8H6FE04_9LECA</name>
<sequence length="445" mass="50901">MGKPRMIILIRHAQSEGNKNRDIHQTVPDHRVKLTQDGWKQADEAGQKLRSLLRPSDTLHFFTSPYRRTRETTEGILNALTSPAPDHKPSPFPRHTIKVYEEPRLREQDFGNFQPDSAEMSRMWQERADYGHFFYRIPNGESAADAYDRVSGFNESLWRSFGESDFASVCVLVTHGLMTRVFLMKWYHFSVEYFEDLRNMNHCEFVVMKLDEDNKKYILQNQLRTWSELKRERANSRTSITEPESPIPVRKKWGGCLQTDGDRGDDFARRQMARRRKDTKELFEDVEMEHGNKELGNGKKADGSESEYSRGREDRTQAPERENSQTDAANVLLATPGARTRIVSPNRLEILKGGRDGGGSRSGAASPSLSSLDDSETEAKERMRSLPLRRSLAMALNGELDGDGERVRADALGDQSDVEDEEEEEHRKEVAKMEAKDKSFEGAVL</sequence>
<dbReference type="RefSeq" id="XP_037153464.1">
    <property type="nucleotide sequence ID" value="XM_037301830.1"/>
</dbReference>
<gene>
    <name evidence="3" type="ORF">HO133_010981</name>
</gene>
<keyword evidence="4" id="KW-1185">Reference proteome</keyword>
<dbReference type="Pfam" id="PF00300">
    <property type="entry name" value="His_Phos_1"/>
    <property type="match status" value="1"/>
</dbReference>
<dbReference type="InterPro" id="IPR013078">
    <property type="entry name" value="His_Pase_superF_clade-1"/>
</dbReference>
<protein>
    <recommendedName>
        <fullName evidence="5">Phosphoglycerate mutase-like protein</fullName>
    </recommendedName>
</protein>
<accession>A0A8H6FE04</accession>
<feature type="binding site" evidence="1">
    <location>
        <position position="68"/>
    </location>
    <ligand>
        <name>substrate</name>
    </ligand>
</feature>
<dbReference type="SUPFAM" id="SSF53254">
    <property type="entry name" value="Phosphoglycerate mutase-like"/>
    <property type="match status" value="1"/>
</dbReference>
<feature type="compositionally biased region" description="Basic and acidic residues" evidence="2">
    <location>
        <begin position="425"/>
        <end position="445"/>
    </location>
</feature>
<feature type="region of interest" description="Disordered" evidence="2">
    <location>
        <begin position="230"/>
        <end position="445"/>
    </location>
</feature>
<evidence type="ECO:0000256" key="2">
    <source>
        <dbReference type="SAM" id="MobiDB-lite"/>
    </source>
</evidence>
<evidence type="ECO:0000313" key="4">
    <source>
        <dbReference type="Proteomes" id="UP000593566"/>
    </source>
</evidence>
<dbReference type="Gene3D" id="3.40.50.1240">
    <property type="entry name" value="Phosphoglycerate mutase-like"/>
    <property type="match status" value="1"/>
</dbReference>
<feature type="compositionally biased region" description="Basic and acidic residues" evidence="2">
    <location>
        <begin position="260"/>
        <end position="269"/>
    </location>
</feature>
<dbReference type="AlphaFoldDB" id="A0A8H6FE04"/>
<dbReference type="EMBL" id="JACCJB010000009">
    <property type="protein sequence ID" value="KAF6224404.1"/>
    <property type="molecule type" value="Genomic_DNA"/>
</dbReference>
<dbReference type="InterPro" id="IPR029033">
    <property type="entry name" value="His_PPase_superfam"/>
</dbReference>
<dbReference type="SMART" id="SM00855">
    <property type="entry name" value="PGAM"/>
    <property type="match status" value="1"/>
</dbReference>